<reference evidence="2" key="1">
    <citation type="submission" date="2016-03" db="EMBL/GenBank/DDBJ databases">
        <title>Complete genome sequence of Solimmundus cernigliae, representing a novel lineage of polycyclic aromatic hydrocarbon degraders within the Gammaproteobacteria.</title>
        <authorList>
            <person name="Singleton D.R."/>
            <person name="Dickey A.N."/>
            <person name="Scholl E.H."/>
            <person name="Wright F.A."/>
            <person name="Aitken M.D."/>
        </authorList>
    </citation>
    <scope>NUCLEOTIDE SEQUENCE [LARGE SCALE GENOMIC DNA]</scope>
    <source>
        <strain evidence="2">TR3.2</strain>
    </source>
</reference>
<gene>
    <name evidence="1" type="ORF">PG2T_13115</name>
</gene>
<dbReference type="EMBL" id="CP014671">
    <property type="protein sequence ID" value="ANX05021.1"/>
    <property type="molecule type" value="Genomic_DNA"/>
</dbReference>
<dbReference type="STRING" id="1810504.PG2T_13115"/>
<organism evidence="1 2">
    <name type="scientific">Immundisolibacter cernigliae</name>
    <dbReference type="NCBI Taxonomy" id="1810504"/>
    <lineage>
        <taxon>Bacteria</taxon>
        <taxon>Pseudomonadati</taxon>
        <taxon>Pseudomonadota</taxon>
        <taxon>Gammaproteobacteria</taxon>
        <taxon>Immundisolibacterales</taxon>
        <taxon>Immundisolibacteraceae</taxon>
        <taxon>Immundisolibacter</taxon>
    </lineage>
</organism>
<protein>
    <submittedName>
        <fullName evidence="1">Uncharacterized protein</fullName>
    </submittedName>
</protein>
<dbReference type="Proteomes" id="UP000092952">
    <property type="component" value="Chromosome"/>
</dbReference>
<dbReference type="AlphaFoldDB" id="A0A1B1YW61"/>
<proteinExistence type="predicted"/>
<name>A0A1B1YW61_9GAMM</name>
<dbReference type="InParanoid" id="A0A1B1YW61"/>
<dbReference type="RefSeq" id="WP_068806382.1">
    <property type="nucleotide sequence ID" value="NZ_CP014671.1"/>
</dbReference>
<evidence type="ECO:0000313" key="2">
    <source>
        <dbReference type="Proteomes" id="UP000092952"/>
    </source>
</evidence>
<accession>A0A1B1YW61</accession>
<keyword evidence="2" id="KW-1185">Reference proteome</keyword>
<evidence type="ECO:0000313" key="1">
    <source>
        <dbReference type="EMBL" id="ANX05021.1"/>
    </source>
</evidence>
<dbReference type="KEGG" id="gbi:PG2T_13115"/>
<sequence>MADSVAEARAYLAHLGITGEQAQRLLVGLSDADGLTVAQLQARLAQAVCGADQAPDLADADCAWLRGAVQRAYGLPVPAPQRALMPALLPLRRQHMTAHALHRGFVRQLLGMFLYRPAARVLRRLQLLSGRQERP</sequence>